<proteinExistence type="predicted"/>
<keyword evidence="1" id="KW-0812">Transmembrane</keyword>
<dbReference type="EMBL" id="SDVB01000238">
    <property type="protein sequence ID" value="RYC12281.1"/>
    <property type="molecule type" value="Genomic_DNA"/>
</dbReference>
<dbReference type="Proteomes" id="UP000291088">
    <property type="component" value="Unassembled WGS sequence"/>
</dbReference>
<sequence>MLQASRPSPLNLRARLAASVPSLGLWLLGAPVWGAVMALSCLLAMWMLHWTPYAHRDQLLLLFLGGGMLGWLTAVPVTRFFSLERPIETRFAAGFLFLSVGTVAFTAFLFAMQYRSFYAQWHAPFGTWIWAFQFVFTSASAVFQFSVLGLRLFLPFGLVFLLAASLLLARRNR</sequence>
<dbReference type="RefSeq" id="WP_129332705.1">
    <property type="nucleotide sequence ID" value="NZ_SDVB01000238.1"/>
</dbReference>
<organism evidence="2 3">
    <name type="scientific">Ciceribacter ferrooxidans</name>
    <dbReference type="NCBI Taxonomy" id="2509717"/>
    <lineage>
        <taxon>Bacteria</taxon>
        <taxon>Pseudomonadati</taxon>
        <taxon>Pseudomonadota</taxon>
        <taxon>Alphaproteobacteria</taxon>
        <taxon>Hyphomicrobiales</taxon>
        <taxon>Rhizobiaceae</taxon>
        <taxon>Ciceribacter</taxon>
    </lineage>
</organism>
<comment type="caution">
    <text evidence="2">The sequence shown here is derived from an EMBL/GenBank/DDBJ whole genome shotgun (WGS) entry which is preliminary data.</text>
</comment>
<protein>
    <submittedName>
        <fullName evidence="2">Uncharacterized protein</fullName>
    </submittedName>
</protein>
<keyword evidence="3" id="KW-1185">Reference proteome</keyword>
<gene>
    <name evidence="2" type="ORF">EUU22_14655</name>
</gene>
<feature type="transmembrane region" description="Helical" evidence="1">
    <location>
        <begin position="123"/>
        <end position="146"/>
    </location>
</feature>
<evidence type="ECO:0000256" key="1">
    <source>
        <dbReference type="SAM" id="Phobius"/>
    </source>
</evidence>
<feature type="transmembrane region" description="Helical" evidence="1">
    <location>
        <begin position="91"/>
        <end position="111"/>
    </location>
</feature>
<name>A0A4Q2T2R8_9HYPH</name>
<feature type="transmembrane region" description="Helical" evidence="1">
    <location>
        <begin position="59"/>
        <end position="79"/>
    </location>
</feature>
<feature type="transmembrane region" description="Helical" evidence="1">
    <location>
        <begin position="152"/>
        <end position="169"/>
    </location>
</feature>
<dbReference type="AlphaFoldDB" id="A0A4Q2T2R8"/>
<accession>A0A4Q2T2R8</accession>
<evidence type="ECO:0000313" key="2">
    <source>
        <dbReference type="EMBL" id="RYC12281.1"/>
    </source>
</evidence>
<keyword evidence="1" id="KW-1133">Transmembrane helix</keyword>
<keyword evidence="1" id="KW-0472">Membrane</keyword>
<reference evidence="2 3" key="1">
    <citation type="submission" date="2019-01" db="EMBL/GenBank/DDBJ databases">
        <authorList>
            <person name="Deng T."/>
        </authorList>
    </citation>
    <scope>NUCLEOTIDE SEQUENCE [LARGE SCALE GENOMIC DNA]</scope>
    <source>
        <strain evidence="2 3">F8825</strain>
    </source>
</reference>
<dbReference type="OrthoDB" id="8283003at2"/>
<evidence type="ECO:0000313" key="3">
    <source>
        <dbReference type="Proteomes" id="UP000291088"/>
    </source>
</evidence>
<feature type="transmembrane region" description="Helical" evidence="1">
    <location>
        <begin position="23"/>
        <end position="47"/>
    </location>
</feature>